<dbReference type="EMBL" id="JYFQ01000183">
    <property type="protein sequence ID" value="KKZ10434.1"/>
    <property type="molecule type" value="Genomic_DNA"/>
</dbReference>
<evidence type="ECO:0000259" key="1">
    <source>
        <dbReference type="Pfam" id="PF13166"/>
    </source>
</evidence>
<name>A0A0G8ARV7_9SYNE</name>
<dbReference type="SUPFAM" id="SSF52540">
    <property type="entry name" value="P-loop containing nucleoside triphosphate hydrolases"/>
    <property type="match status" value="1"/>
</dbReference>
<dbReference type="Pfam" id="PF13166">
    <property type="entry name" value="AAA_13"/>
    <property type="match status" value="1"/>
</dbReference>
<dbReference type="AlphaFoldDB" id="A0A0G8ARV7"/>
<comment type="caution">
    <text evidence="2">The sequence shown here is derived from an EMBL/GenBank/DDBJ whole genome shotgun (WGS) entry which is preliminary data.</text>
</comment>
<dbReference type="GO" id="GO:0000731">
    <property type="term" value="P:DNA synthesis involved in DNA repair"/>
    <property type="evidence" value="ECO:0007669"/>
    <property type="project" value="TreeGrafter"/>
</dbReference>
<feature type="domain" description="Protein CR006 P-loop" evidence="1">
    <location>
        <begin position="113"/>
        <end position="724"/>
    </location>
</feature>
<accession>A0A0G8ARV7</accession>
<reference evidence="2 3" key="1">
    <citation type="submission" date="2015-02" db="EMBL/GenBank/DDBJ databases">
        <authorList>
            <person name="Slaby B."/>
            <person name="Hentschel U."/>
        </authorList>
    </citation>
    <scope>NUCLEOTIDE SEQUENCE [LARGE SCALE GENOMIC DNA]</scope>
    <source>
        <strain evidence="2">15L</strain>
    </source>
</reference>
<sequence length="881" mass="100276">MTDSATDVTGQITSSESEAFANILQWSEGQPSWQRDALRRLYNKDTLDATDLDELTELCQNPDKEGIPLSSEHVPHFNLDLKTVQLKAICNVENVNALKSGECLSFCKKGLTVIYGQNGSGKSGYARILKKVCRARTPESEKEILPNIYKQSSEPSRATIDFVADKQHKSINWNAQNKQSSNPLLLSISIFDSGTANVHVGKANNIAYTPFPMRILEQLADTCQRIQKLIEQKISNLDQQTPEIIKNPNCNIQTKVGKLIAKLNDDIVDKTDVCNLAKLDIMEKAKLEKLKRDLATNHRKSAIQLKAQKQRFDDATRRLRALHKAVTEEQVSHLTELHQNYKIARDAATAAAKTIFNNDLLPNIGSEVWRSLWEAARDYSEKHAYPGKVFPFTGDSARCVLCQQELDTESANRLNRFENFIKDTTKRKEKEAETAYINAQNILRNVNVSIQDLQRIISLIHDELNDENLAQLVRRSAVTAKWRLRAIRRLCMCDNDIILPVADNWPEELVTNQSSSLSQRVDALQIEEHSEQRQQMHTELGELKDREWLASVQDDVIAEIDRKKKRAALKTMLNDTQTRSITLKSSNIAERLVTKALCTQFSEEIEKLSATQLKIGIQKKNSHRGVPMFQVTLSHKHKKATTDKILSEGEYRCAALAAFLAEIATTKNQSAIVFDDPVSSLDQINLETVATRLAEEAQHRQVIVFTHDIAFLFLLDQACRDKKTHIGFRSVARNHDYAGLIQQDLPVRAQPIEKILDSMQNQLNNEKRSYENGQYDKWEITVDAIQKRLRSTWERAVEEVIGPVLKRLSSKVETQGLIKLTILDRKDCEQMRKAYGRCSEGLHTTALTLNPLPPKPEDIQKEITELRNWISNIQKRQREIR</sequence>
<dbReference type="Proteomes" id="UP000035037">
    <property type="component" value="Unassembled WGS sequence"/>
</dbReference>
<dbReference type="GO" id="GO:0006302">
    <property type="term" value="P:double-strand break repair"/>
    <property type="evidence" value="ECO:0007669"/>
    <property type="project" value="TreeGrafter"/>
</dbReference>
<evidence type="ECO:0000313" key="3">
    <source>
        <dbReference type="Proteomes" id="UP000035037"/>
    </source>
</evidence>
<dbReference type="PANTHER" id="PTHR32182:SF0">
    <property type="entry name" value="DNA REPLICATION AND REPAIR PROTEIN RECF"/>
    <property type="match status" value="1"/>
</dbReference>
<protein>
    <recommendedName>
        <fullName evidence="1">Protein CR006 P-loop domain-containing protein</fullName>
    </recommendedName>
</protein>
<dbReference type="PATRIC" id="fig|1608419.3.peg.943"/>
<dbReference type="InterPro" id="IPR027417">
    <property type="entry name" value="P-loop_NTPase"/>
</dbReference>
<gene>
    <name evidence="2" type="ORF">TQ37_08705</name>
</gene>
<organism evidence="2 3">
    <name type="scientific">Candidatus Synechococcus spongiarum 15L</name>
    <dbReference type="NCBI Taxonomy" id="1608419"/>
    <lineage>
        <taxon>Bacteria</taxon>
        <taxon>Bacillati</taxon>
        <taxon>Cyanobacteriota</taxon>
        <taxon>Cyanophyceae</taxon>
        <taxon>Synechococcales</taxon>
        <taxon>Synechococcaceae</taxon>
        <taxon>Synechococcus</taxon>
    </lineage>
</organism>
<reference evidence="2 3" key="2">
    <citation type="submission" date="2015-05" db="EMBL/GenBank/DDBJ databases">
        <title>Lifestyle Evolution in Cyanobacterial Symbionts of Sponges.</title>
        <authorList>
            <person name="Burgsdorf I."/>
            <person name="Slaby B.M."/>
            <person name="Handley K.M."/>
            <person name="Haber M."/>
            <person name="Blom J."/>
            <person name="Marshall C.W."/>
            <person name="Gilbert J.A."/>
            <person name="Hentschel U."/>
            <person name="Steindler L."/>
        </authorList>
    </citation>
    <scope>NUCLEOTIDE SEQUENCE [LARGE SCALE GENOMIC DNA]</scope>
    <source>
        <strain evidence="2">15L</strain>
    </source>
</reference>
<proteinExistence type="predicted"/>
<dbReference type="PANTHER" id="PTHR32182">
    <property type="entry name" value="DNA REPLICATION AND REPAIR PROTEIN RECF"/>
    <property type="match status" value="1"/>
</dbReference>
<dbReference type="InterPro" id="IPR026866">
    <property type="entry name" value="CR006_AAA"/>
</dbReference>
<evidence type="ECO:0000313" key="2">
    <source>
        <dbReference type="EMBL" id="KKZ10434.1"/>
    </source>
</evidence>
<dbReference type="Gene3D" id="3.40.50.300">
    <property type="entry name" value="P-loop containing nucleotide triphosphate hydrolases"/>
    <property type="match status" value="2"/>
</dbReference>